<evidence type="ECO:0000256" key="6">
    <source>
        <dbReference type="ARBA" id="ARBA00049417"/>
    </source>
</evidence>
<dbReference type="InterPro" id="IPR003607">
    <property type="entry name" value="HD/PDEase_dom"/>
</dbReference>
<dbReference type="SMART" id="SM00471">
    <property type="entry name" value="HDc"/>
    <property type="match status" value="1"/>
</dbReference>
<dbReference type="Gene3D" id="1.10.3210.10">
    <property type="entry name" value="Hypothetical protein af1432"/>
    <property type="match status" value="1"/>
</dbReference>
<keyword evidence="2" id="KW-0479">Metal-binding</keyword>
<evidence type="ECO:0000256" key="5">
    <source>
        <dbReference type="ARBA" id="ARBA00023004"/>
    </source>
</evidence>
<comment type="catalytic activity">
    <reaction evidence="6">
        <text>P(1),P(4)-bis(5'-adenosyl) tetraphosphate + H2O = 2 ADP + 2 H(+)</text>
        <dbReference type="Rhea" id="RHEA:24252"/>
        <dbReference type="ChEBI" id="CHEBI:15377"/>
        <dbReference type="ChEBI" id="CHEBI:15378"/>
        <dbReference type="ChEBI" id="CHEBI:58141"/>
        <dbReference type="ChEBI" id="CHEBI:456216"/>
        <dbReference type="EC" id="3.6.1.41"/>
    </reaction>
</comment>
<dbReference type="CDD" id="cd00077">
    <property type="entry name" value="HDc"/>
    <property type="match status" value="1"/>
</dbReference>
<gene>
    <name evidence="9" type="primary">yqeK</name>
    <name evidence="9" type="ORF">WDJ50_08530</name>
</gene>
<feature type="region of interest" description="Disordered" evidence="7">
    <location>
        <begin position="208"/>
        <end position="232"/>
    </location>
</feature>
<dbReference type="InterPro" id="IPR005249">
    <property type="entry name" value="YqeK"/>
</dbReference>
<evidence type="ECO:0000256" key="4">
    <source>
        <dbReference type="ARBA" id="ARBA00022801"/>
    </source>
</evidence>
<name>A0AAU6Q6D3_9DEIO</name>
<evidence type="ECO:0000313" key="9">
    <source>
        <dbReference type="EMBL" id="WYF45910.1"/>
    </source>
</evidence>
<reference evidence="9" key="1">
    <citation type="submission" date="2024-03" db="EMBL/GenBank/DDBJ databases">
        <title>Deinococcus weizhi sp. nov., isolated from human skin.</title>
        <authorList>
            <person name="Wei Z."/>
            <person name="Tian F."/>
            <person name="Yang C."/>
            <person name="Xin L.T."/>
            <person name="Wen Z.J."/>
            <person name="Lan K.C."/>
            <person name="Yu L."/>
            <person name="Zhe W."/>
            <person name="Dan F.D."/>
            <person name="Jun W."/>
            <person name="Rui Z."/>
            <person name="Yong X.J."/>
            <person name="Ting Y."/>
            <person name="Wei X."/>
            <person name="Xu Z.G."/>
            <person name="Xin Z."/>
            <person name="Dong F.G."/>
            <person name="Ni X.M."/>
            <person name="Zheng M.G."/>
            <person name="Chun Y."/>
            <person name="Qian W.X."/>
        </authorList>
    </citation>
    <scope>NUCLEOTIDE SEQUENCE</scope>
    <source>
        <strain evidence="9">VB142</strain>
    </source>
</reference>
<dbReference type="InterPro" id="IPR006674">
    <property type="entry name" value="HD_domain"/>
</dbReference>
<dbReference type="AlphaFoldDB" id="A0AAU6Q6D3"/>
<evidence type="ECO:0000256" key="1">
    <source>
        <dbReference type="ARBA" id="ARBA00012506"/>
    </source>
</evidence>
<dbReference type="RefSeq" id="WP_339097272.1">
    <property type="nucleotide sequence ID" value="NZ_CP149782.1"/>
</dbReference>
<dbReference type="NCBIfam" id="TIGR00488">
    <property type="entry name" value="bis(5'-nucleosyl)-tetraphosphatase (symmetrical) YqeK"/>
    <property type="match status" value="1"/>
</dbReference>
<dbReference type="GO" id="GO:0046872">
    <property type="term" value="F:metal ion binding"/>
    <property type="evidence" value="ECO:0007669"/>
    <property type="project" value="UniProtKB-KW"/>
</dbReference>
<organism evidence="9">
    <name type="scientific">Deinococcus sp. VB142</name>
    <dbReference type="NCBI Taxonomy" id="3112952"/>
    <lineage>
        <taxon>Bacteria</taxon>
        <taxon>Thermotogati</taxon>
        <taxon>Deinococcota</taxon>
        <taxon>Deinococci</taxon>
        <taxon>Deinococcales</taxon>
        <taxon>Deinococcaceae</taxon>
        <taxon>Deinococcus</taxon>
    </lineage>
</organism>
<dbReference type="GO" id="GO:0000166">
    <property type="term" value="F:nucleotide binding"/>
    <property type="evidence" value="ECO:0007669"/>
    <property type="project" value="UniProtKB-KW"/>
</dbReference>
<evidence type="ECO:0000256" key="2">
    <source>
        <dbReference type="ARBA" id="ARBA00022723"/>
    </source>
</evidence>
<evidence type="ECO:0000256" key="7">
    <source>
        <dbReference type="SAM" id="MobiDB-lite"/>
    </source>
</evidence>
<keyword evidence="5" id="KW-0408">Iron</keyword>
<protein>
    <recommendedName>
        <fullName evidence="1">bis(5'-nucleosyl)-tetraphosphatase (symmetrical)</fullName>
        <ecNumber evidence="1">3.6.1.41</ecNumber>
    </recommendedName>
</protein>
<evidence type="ECO:0000259" key="8">
    <source>
        <dbReference type="SMART" id="SM00471"/>
    </source>
</evidence>
<keyword evidence="3" id="KW-0547">Nucleotide-binding</keyword>
<evidence type="ECO:0000256" key="3">
    <source>
        <dbReference type="ARBA" id="ARBA00022741"/>
    </source>
</evidence>
<keyword evidence="4 9" id="KW-0378">Hydrolase</keyword>
<feature type="compositionally biased region" description="Basic and acidic residues" evidence="7">
    <location>
        <begin position="222"/>
        <end position="232"/>
    </location>
</feature>
<dbReference type="InterPro" id="IPR051094">
    <property type="entry name" value="Diverse_Catalytic_Enzymes"/>
</dbReference>
<proteinExistence type="predicted"/>
<dbReference type="EC" id="3.6.1.41" evidence="1"/>
<accession>A0AAU6Q6D3</accession>
<sequence length="232" mass="25996">MVSWFSVDPAPLHDLHIWQERVRLMVKPRRYEHVLRVAELARQIAQASGLSHEQVAQAYAAGILHDIARDLPDHELLRLAPPECDIDWAHPLALHGRAARTLLERWGYPHTEVLDAVEDHTTGPRHGCASVVAACVYIADVSEPGRGVNADIRELALLDRDAALRQAINSKVTYLQGRGIQVHPRTLATYHALQHPPRLVLGPVREEAKVRPETQSQARSSVRPETHPEGRH</sequence>
<dbReference type="PANTHER" id="PTHR35795:SF1">
    <property type="entry name" value="BIS(5'-NUCLEOSYL)-TETRAPHOSPHATASE, SYMMETRICAL"/>
    <property type="match status" value="1"/>
</dbReference>
<dbReference type="PANTHER" id="PTHR35795">
    <property type="entry name" value="SLR1885 PROTEIN"/>
    <property type="match status" value="1"/>
</dbReference>
<dbReference type="EMBL" id="CP149782">
    <property type="protein sequence ID" value="WYF45910.1"/>
    <property type="molecule type" value="Genomic_DNA"/>
</dbReference>
<dbReference type="Pfam" id="PF01966">
    <property type="entry name" value="HD"/>
    <property type="match status" value="1"/>
</dbReference>
<dbReference type="GO" id="GO:0008803">
    <property type="term" value="F:bis(5'-nucleosyl)-tetraphosphatase (symmetrical) activity"/>
    <property type="evidence" value="ECO:0007669"/>
    <property type="project" value="UniProtKB-EC"/>
</dbReference>
<feature type="domain" description="HD/PDEase" evidence="8">
    <location>
        <begin position="26"/>
        <end position="154"/>
    </location>
</feature>
<dbReference type="SUPFAM" id="SSF109604">
    <property type="entry name" value="HD-domain/PDEase-like"/>
    <property type="match status" value="1"/>
</dbReference>